<dbReference type="PANTHER" id="PTHR46401:SF2">
    <property type="entry name" value="GLYCOSYLTRANSFERASE WBBK-RELATED"/>
    <property type="match status" value="1"/>
</dbReference>
<sequence>MRILIWSAQFSIGGGMRLLHNLIVAIARQPEIEHIRLVISPDSLMRNVLEIQALRNVEIVTTQNAIDAAENSYLLVNVDVVYYYWPHTHPYHALDRPTLCTFHDTTLFDYVPPFLTGEQLKQHWTLSKKWLDHVTSVAVSSEYVKSRLIAHFGSRHHAAAVIPHAITPIAAQYADQVSPAVAAQIPPEYIIYPSNTSPHKNHNNLLLALSEWKESPKYPLVLTGYLTDTLRQPFSDCTPQYSWLPTLISTMVRTGLMVNRDVYPLGFVGDEDIPALIKNAKALIMPSLSEGGGSYPVEEALRLGTPVLCSDIPVMREHLSRHTAQIIWFNPHNPDSILQALKELSSNYSTYKSSAIQGMSDPSESWDDVAKRYIDVFRITYWRYYGKQLP</sequence>
<dbReference type="OrthoDB" id="9813214at2"/>
<dbReference type="EMBL" id="FONN01000001">
    <property type="protein sequence ID" value="SFE15273.1"/>
    <property type="molecule type" value="Genomic_DNA"/>
</dbReference>
<dbReference type="CDD" id="cd03809">
    <property type="entry name" value="GT4_MtfB-like"/>
    <property type="match status" value="1"/>
</dbReference>
<evidence type="ECO:0000256" key="1">
    <source>
        <dbReference type="ARBA" id="ARBA00022679"/>
    </source>
</evidence>
<dbReference type="PANTHER" id="PTHR46401">
    <property type="entry name" value="GLYCOSYLTRANSFERASE WBBK-RELATED"/>
    <property type="match status" value="1"/>
</dbReference>
<feature type="domain" description="Glycosyl transferase family 1" evidence="2">
    <location>
        <begin position="187"/>
        <end position="352"/>
    </location>
</feature>
<evidence type="ECO:0000313" key="3">
    <source>
        <dbReference type="EMBL" id="SFE15273.1"/>
    </source>
</evidence>
<reference evidence="4" key="1">
    <citation type="submission" date="2016-10" db="EMBL/GenBank/DDBJ databases">
        <authorList>
            <person name="Varghese N."/>
            <person name="Submissions S."/>
        </authorList>
    </citation>
    <scope>NUCLEOTIDE SEQUENCE [LARGE SCALE GENOMIC DNA]</scope>
    <source>
        <strain evidence="4">CGMCC 1.10223</strain>
    </source>
</reference>
<dbReference type="Pfam" id="PF00534">
    <property type="entry name" value="Glycos_transf_1"/>
    <property type="match status" value="1"/>
</dbReference>
<protein>
    <submittedName>
        <fullName evidence="3">Glycosyltransferase involved in cell wall bisynthesis</fullName>
    </submittedName>
</protein>
<dbReference type="GO" id="GO:0016757">
    <property type="term" value="F:glycosyltransferase activity"/>
    <property type="evidence" value="ECO:0007669"/>
    <property type="project" value="InterPro"/>
</dbReference>
<dbReference type="RefSeq" id="WP_046230656.1">
    <property type="nucleotide sequence ID" value="NZ_FONN01000001.1"/>
</dbReference>
<accession>A0A1I1YAZ2</accession>
<gene>
    <name evidence="3" type="ORF">SAMN04487969_101342</name>
</gene>
<dbReference type="AlphaFoldDB" id="A0A1I1YAZ2"/>
<keyword evidence="1 3" id="KW-0808">Transferase</keyword>
<evidence type="ECO:0000259" key="2">
    <source>
        <dbReference type="Pfam" id="PF00534"/>
    </source>
</evidence>
<evidence type="ECO:0000313" key="4">
    <source>
        <dbReference type="Proteomes" id="UP000183410"/>
    </source>
</evidence>
<name>A0A1I1YAZ2_9BACL</name>
<proteinExistence type="predicted"/>
<organism evidence="3 4">
    <name type="scientific">Paenibacillus algorifonticola</name>
    <dbReference type="NCBI Taxonomy" id="684063"/>
    <lineage>
        <taxon>Bacteria</taxon>
        <taxon>Bacillati</taxon>
        <taxon>Bacillota</taxon>
        <taxon>Bacilli</taxon>
        <taxon>Bacillales</taxon>
        <taxon>Paenibacillaceae</taxon>
        <taxon>Paenibacillus</taxon>
    </lineage>
</organism>
<dbReference type="Proteomes" id="UP000183410">
    <property type="component" value="Unassembled WGS sequence"/>
</dbReference>
<dbReference type="Gene3D" id="3.40.50.2000">
    <property type="entry name" value="Glycogen Phosphorylase B"/>
    <property type="match status" value="1"/>
</dbReference>
<keyword evidence="4" id="KW-1185">Reference proteome</keyword>
<dbReference type="SUPFAM" id="SSF53756">
    <property type="entry name" value="UDP-Glycosyltransferase/glycogen phosphorylase"/>
    <property type="match status" value="1"/>
</dbReference>
<dbReference type="InterPro" id="IPR001296">
    <property type="entry name" value="Glyco_trans_1"/>
</dbReference>